<dbReference type="PANTHER" id="PTHR24403:SF43">
    <property type="entry name" value="ZINC FINGER PROTEIN 64"/>
    <property type="match status" value="1"/>
</dbReference>
<dbReference type="AlphaFoldDB" id="A0ABD1F713"/>
<dbReference type="GO" id="GO:0000122">
    <property type="term" value="P:negative regulation of transcription by RNA polymerase II"/>
    <property type="evidence" value="ECO:0007669"/>
    <property type="project" value="UniProtKB-ARBA"/>
</dbReference>
<dbReference type="GO" id="GO:0035282">
    <property type="term" value="P:segmentation"/>
    <property type="evidence" value="ECO:0007669"/>
    <property type="project" value="UniProtKB-KW"/>
</dbReference>
<reference evidence="16 17" key="1">
    <citation type="submission" date="2024-05" db="EMBL/GenBank/DDBJ databases">
        <title>Genetic variation in Jamaican populations of the coffee berry borer (Hypothenemus hampei).</title>
        <authorList>
            <person name="Errbii M."/>
            <person name="Myrie A."/>
        </authorList>
    </citation>
    <scope>NUCLEOTIDE SEQUENCE [LARGE SCALE GENOMIC DNA]</scope>
    <source>
        <strain evidence="16">JA-Hopewell-2020-01-JO</strain>
        <tissue evidence="16">Whole body</tissue>
    </source>
</reference>
<dbReference type="Gene3D" id="3.30.160.60">
    <property type="entry name" value="Classic Zinc Finger"/>
    <property type="match status" value="3"/>
</dbReference>
<keyword evidence="10" id="KW-0862">Zinc</keyword>
<dbReference type="GO" id="GO:0000977">
    <property type="term" value="F:RNA polymerase II transcription regulatory region sequence-specific DNA binding"/>
    <property type="evidence" value="ECO:0007669"/>
    <property type="project" value="UniProtKB-ARBA"/>
</dbReference>
<keyword evidence="7" id="KW-0479">Metal-binding</keyword>
<evidence type="ECO:0000256" key="9">
    <source>
        <dbReference type="ARBA" id="ARBA00022771"/>
    </source>
</evidence>
<evidence type="ECO:0000256" key="6">
    <source>
        <dbReference type="ARBA" id="ARBA00022492"/>
    </source>
</evidence>
<protein>
    <recommendedName>
        <fullName evidence="4">Protein hunchback</fullName>
    </recommendedName>
</protein>
<dbReference type="SUPFAM" id="SSF57667">
    <property type="entry name" value="beta-beta-alpha zinc fingers"/>
    <property type="match status" value="1"/>
</dbReference>
<dbReference type="EMBL" id="JBDJPC010000002">
    <property type="protein sequence ID" value="KAL1513378.1"/>
    <property type="molecule type" value="Genomic_DNA"/>
</dbReference>
<keyword evidence="11" id="KW-0238">DNA-binding</keyword>
<evidence type="ECO:0000256" key="4">
    <source>
        <dbReference type="ARBA" id="ARBA00013638"/>
    </source>
</evidence>
<evidence type="ECO:0000256" key="13">
    <source>
        <dbReference type="PROSITE-ProRule" id="PRU00042"/>
    </source>
</evidence>
<feature type="compositionally biased region" description="Low complexity" evidence="14">
    <location>
        <begin position="68"/>
        <end position="81"/>
    </location>
</feature>
<dbReference type="InterPro" id="IPR050688">
    <property type="entry name" value="Zinc_finger/UBP_domain"/>
</dbReference>
<evidence type="ECO:0000256" key="11">
    <source>
        <dbReference type="ARBA" id="ARBA00023125"/>
    </source>
</evidence>
<evidence type="ECO:0000313" key="17">
    <source>
        <dbReference type="Proteomes" id="UP001566132"/>
    </source>
</evidence>
<evidence type="ECO:0000256" key="5">
    <source>
        <dbReference type="ARBA" id="ARBA00022473"/>
    </source>
</evidence>
<evidence type="ECO:0000256" key="7">
    <source>
        <dbReference type="ARBA" id="ARBA00022723"/>
    </source>
</evidence>
<dbReference type="Pfam" id="PF00096">
    <property type="entry name" value="zf-C2H2"/>
    <property type="match status" value="1"/>
</dbReference>
<keyword evidence="9 13" id="KW-0863">Zinc-finger</keyword>
<evidence type="ECO:0000256" key="14">
    <source>
        <dbReference type="SAM" id="MobiDB-lite"/>
    </source>
</evidence>
<accession>A0ABD1F713</accession>
<dbReference type="PANTHER" id="PTHR24403">
    <property type="entry name" value="ZINC FINGER PROTEIN"/>
    <property type="match status" value="1"/>
</dbReference>
<dbReference type="SMART" id="SM00355">
    <property type="entry name" value="ZnF_C2H2"/>
    <property type="match status" value="6"/>
</dbReference>
<keyword evidence="17" id="KW-1185">Reference proteome</keyword>
<evidence type="ECO:0000256" key="2">
    <source>
        <dbReference type="ARBA" id="ARBA00004123"/>
    </source>
</evidence>
<evidence type="ECO:0000313" key="16">
    <source>
        <dbReference type="EMBL" id="KAL1513378.1"/>
    </source>
</evidence>
<gene>
    <name evidence="16" type="ORF">ABEB36_002798</name>
</gene>
<feature type="region of interest" description="Disordered" evidence="14">
    <location>
        <begin position="61"/>
        <end position="94"/>
    </location>
</feature>
<keyword evidence="8" id="KW-0677">Repeat</keyword>
<evidence type="ECO:0000256" key="10">
    <source>
        <dbReference type="ARBA" id="ARBA00022833"/>
    </source>
</evidence>
<keyword evidence="6" id="KW-0302">Gap protein</keyword>
<feature type="domain" description="C2H2-type" evidence="15">
    <location>
        <begin position="202"/>
        <end position="229"/>
    </location>
</feature>
<proteinExistence type="inferred from homology"/>
<name>A0ABD1F713_HYPHA</name>
<sequence>MMGKVDEGPSTSIISAASIMSPIQMQSSTTLDQSSDPVPAIQNPSWMGYGALLQNVKQEPIDDTRNDSGVASGSSASTSPASEREASNPPFIQCGNYPAPSMSAVINQLSSIIASQGQHSPNYSVNNNFVSPTSRTQTSPRLSFGGQEKRLLVSEKKNGKTSKSGSTNKTKLHKCKHCNFSTNNQDDYYTHLATHIKKGKDLHCPSCRFVTEFKHHLEYHMLNHRGVKPFKCEQCDYACVNKSMLNSHLKSHSPIHQYRCADCEYTTKYCHSLKVHLRKYKHEPDVVLNPDGTPNPYPIIDVYGTRRGPKIKKVSNSETTVLPSTGTKFSNLGNTVKVENVEKTRSSPQLSTHTPPPLPLNPLINPALLNPAALLSMLPLSLFNPDVLMGYQNMVRGQLEQIASQQTLANNILPPQQPNSDLPALNNLSRLPEMEDTQENYDAIDLSSHNVNHSDDGDMKSEEFKTSMKDDLECRHCGIAYDEEVLHKIHMSYHRFNDPFTCNMCGEKCGDKVKFSLHIAKVAH</sequence>
<evidence type="ECO:0000256" key="3">
    <source>
        <dbReference type="ARBA" id="ARBA00007746"/>
    </source>
</evidence>
<comment type="subcellular location">
    <subcellularLocation>
        <location evidence="2">Nucleus</location>
    </subcellularLocation>
</comment>
<dbReference type="InterPro" id="IPR013087">
    <property type="entry name" value="Znf_C2H2_type"/>
</dbReference>
<organism evidence="16 17">
    <name type="scientific">Hypothenemus hampei</name>
    <name type="common">Coffee berry borer</name>
    <dbReference type="NCBI Taxonomy" id="57062"/>
    <lineage>
        <taxon>Eukaryota</taxon>
        <taxon>Metazoa</taxon>
        <taxon>Ecdysozoa</taxon>
        <taxon>Arthropoda</taxon>
        <taxon>Hexapoda</taxon>
        <taxon>Insecta</taxon>
        <taxon>Pterygota</taxon>
        <taxon>Neoptera</taxon>
        <taxon>Endopterygota</taxon>
        <taxon>Coleoptera</taxon>
        <taxon>Polyphaga</taxon>
        <taxon>Cucujiformia</taxon>
        <taxon>Curculionidae</taxon>
        <taxon>Scolytinae</taxon>
        <taxon>Hypothenemus</taxon>
    </lineage>
</organism>
<feature type="domain" description="C2H2-type" evidence="15">
    <location>
        <begin position="230"/>
        <end position="253"/>
    </location>
</feature>
<comment type="similarity">
    <text evidence="3">Belongs to the hunchback C2H2-type zinc-finger protein family.</text>
</comment>
<dbReference type="InterPro" id="IPR036236">
    <property type="entry name" value="Znf_C2H2_sf"/>
</dbReference>
<evidence type="ECO:0000259" key="15">
    <source>
        <dbReference type="PROSITE" id="PS50157"/>
    </source>
</evidence>
<evidence type="ECO:0000256" key="8">
    <source>
        <dbReference type="ARBA" id="ARBA00022737"/>
    </source>
</evidence>
<dbReference type="GO" id="GO:0008270">
    <property type="term" value="F:zinc ion binding"/>
    <property type="evidence" value="ECO:0007669"/>
    <property type="project" value="UniProtKB-KW"/>
</dbReference>
<dbReference type="Proteomes" id="UP001566132">
    <property type="component" value="Unassembled WGS sequence"/>
</dbReference>
<dbReference type="GO" id="GO:0005634">
    <property type="term" value="C:nucleus"/>
    <property type="evidence" value="ECO:0007669"/>
    <property type="project" value="UniProtKB-SubCell"/>
</dbReference>
<keyword evidence="12" id="KW-0539">Nucleus</keyword>
<dbReference type="PROSITE" id="PS00028">
    <property type="entry name" value="ZINC_FINGER_C2H2_1"/>
    <property type="match status" value="3"/>
</dbReference>
<dbReference type="FunFam" id="3.30.160.60:FF:001301">
    <property type="entry name" value="Blast:Protein hunchback"/>
    <property type="match status" value="1"/>
</dbReference>
<comment type="caution">
    <text evidence="16">The sequence shown here is derived from an EMBL/GenBank/DDBJ whole genome shotgun (WGS) entry which is preliminary data.</text>
</comment>
<keyword evidence="5" id="KW-0217">Developmental protein</keyword>
<comment type="function">
    <text evidence="1">Gap class segmentation protein that controls development of head structures.</text>
</comment>
<evidence type="ECO:0000256" key="12">
    <source>
        <dbReference type="ARBA" id="ARBA00023242"/>
    </source>
</evidence>
<dbReference type="PROSITE" id="PS50157">
    <property type="entry name" value="ZINC_FINGER_C2H2_2"/>
    <property type="match status" value="2"/>
</dbReference>
<evidence type="ECO:0000256" key="1">
    <source>
        <dbReference type="ARBA" id="ARBA00003983"/>
    </source>
</evidence>
<dbReference type="GO" id="GO:0040034">
    <property type="term" value="P:regulation of development, heterochronic"/>
    <property type="evidence" value="ECO:0007669"/>
    <property type="project" value="UniProtKB-ARBA"/>
</dbReference>